<dbReference type="RefSeq" id="WP_092271724.1">
    <property type="nucleotide sequence ID" value="NZ_BJOE01000097.1"/>
</dbReference>
<dbReference type="GO" id="GO:0008237">
    <property type="term" value="F:metallopeptidase activity"/>
    <property type="evidence" value="ECO:0007669"/>
    <property type="project" value="InterPro"/>
</dbReference>
<keyword evidence="3" id="KW-1185">Reference proteome</keyword>
<accession>A0A1I3YGU8</accession>
<feature type="signal peptide" evidence="1">
    <location>
        <begin position="1"/>
        <end position="25"/>
    </location>
</feature>
<feature type="chain" id="PRO_5011458896" description="Matrixin" evidence="1">
    <location>
        <begin position="26"/>
        <end position="201"/>
    </location>
</feature>
<organism evidence="2 3">
    <name type="scientific">Brevibacillus centrosporus</name>
    <dbReference type="NCBI Taxonomy" id="54910"/>
    <lineage>
        <taxon>Bacteria</taxon>
        <taxon>Bacillati</taxon>
        <taxon>Bacillota</taxon>
        <taxon>Bacilli</taxon>
        <taxon>Bacillales</taxon>
        <taxon>Paenibacillaceae</taxon>
        <taxon>Brevibacillus</taxon>
    </lineage>
</organism>
<evidence type="ECO:0000256" key="1">
    <source>
        <dbReference type="SAM" id="SignalP"/>
    </source>
</evidence>
<protein>
    <recommendedName>
        <fullName evidence="4">Matrixin</fullName>
    </recommendedName>
</protein>
<evidence type="ECO:0000313" key="2">
    <source>
        <dbReference type="EMBL" id="SFK30426.1"/>
    </source>
</evidence>
<dbReference type="Gene3D" id="3.40.390.10">
    <property type="entry name" value="Collagenase (Catalytic Domain)"/>
    <property type="match status" value="1"/>
</dbReference>
<dbReference type="STRING" id="1884381.SAMN05518846_111103"/>
<proteinExistence type="predicted"/>
<evidence type="ECO:0008006" key="4">
    <source>
        <dbReference type="Google" id="ProtNLM"/>
    </source>
</evidence>
<sequence>MGFKRRFVIGTFLALTLSLSTIAVAAGELRNSDAFYSGGGYKVLSVTENLKYYVTPDAWNEFGDYIEDAFSDYSSIPGVDFDFQEVDWADEAELIILNTQDDGTYDGLPGIMIPCDWSRTPTCEKTRYQSRWDTAAVFLFPDNMDLKGYNQTNRHKTIVHEIGHAYALVHQPVGVDSVMVGGKSTITSPTSLDISNLQFKY</sequence>
<name>A0A1I3YGU8_9BACL</name>
<dbReference type="EMBL" id="FORT01000011">
    <property type="protein sequence ID" value="SFK30426.1"/>
    <property type="molecule type" value="Genomic_DNA"/>
</dbReference>
<gene>
    <name evidence="2" type="ORF">SAMN05518846_111103</name>
</gene>
<dbReference type="GeneID" id="301133601"/>
<keyword evidence="1" id="KW-0732">Signal</keyword>
<evidence type="ECO:0000313" key="3">
    <source>
        <dbReference type="Proteomes" id="UP000198915"/>
    </source>
</evidence>
<dbReference type="AlphaFoldDB" id="A0A1I3YGU8"/>
<dbReference type="Proteomes" id="UP000198915">
    <property type="component" value="Unassembled WGS sequence"/>
</dbReference>
<dbReference type="SUPFAM" id="SSF55486">
    <property type="entry name" value="Metalloproteases ('zincins'), catalytic domain"/>
    <property type="match status" value="1"/>
</dbReference>
<dbReference type="InterPro" id="IPR024079">
    <property type="entry name" value="MetalloPept_cat_dom_sf"/>
</dbReference>
<reference evidence="3" key="1">
    <citation type="submission" date="2016-10" db="EMBL/GenBank/DDBJ databases">
        <authorList>
            <person name="Varghese N."/>
            <person name="Submissions S."/>
        </authorList>
    </citation>
    <scope>NUCLEOTIDE SEQUENCE [LARGE SCALE GENOMIC DNA]</scope>
    <source>
        <strain evidence="3">OK042</strain>
    </source>
</reference>